<keyword evidence="4 6" id="KW-1133">Transmembrane helix</keyword>
<dbReference type="InterPro" id="IPR005538">
    <property type="entry name" value="LrgA/CidA"/>
</dbReference>
<gene>
    <name evidence="7" type="ORF">EDD58_107144</name>
</gene>
<dbReference type="PANTHER" id="PTHR33931:SF2">
    <property type="entry name" value="HOLIN-LIKE PROTEIN CIDA"/>
    <property type="match status" value="1"/>
</dbReference>
<comment type="caution">
    <text evidence="7">The sequence shown here is derived from an EMBL/GenBank/DDBJ whole genome shotgun (WGS) entry which is preliminary data.</text>
</comment>
<name>A0A4R3L7M3_9BACL</name>
<accession>A0A4R3L7M3</accession>
<keyword evidence="3 6" id="KW-0812">Transmembrane</keyword>
<keyword evidence="2" id="KW-1003">Cell membrane</keyword>
<proteinExistence type="predicted"/>
<evidence type="ECO:0000313" key="7">
    <source>
        <dbReference type="EMBL" id="TCS93496.1"/>
    </source>
</evidence>
<feature type="transmembrane region" description="Helical" evidence="6">
    <location>
        <begin position="61"/>
        <end position="80"/>
    </location>
</feature>
<evidence type="ECO:0000256" key="4">
    <source>
        <dbReference type="ARBA" id="ARBA00022989"/>
    </source>
</evidence>
<evidence type="ECO:0000256" key="5">
    <source>
        <dbReference type="ARBA" id="ARBA00023136"/>
    </source>
</evidence>
<evidence type="ECO:0000256" key="6">
    <source>
        <dbReference type="SAM" id="Phobius"/>
    </source>
</evidence>
<dbReference type="GO" id="GO:0005886">
    <property type="term" value="C:plasma membrane"/>
    <property type="evidence" value="ECO:0007669"/>
    <property type="project" value="UniProtKB-SubCell"/>
</dbReference>
<reference evidence="7 8" key="1">
    <citation type="submission" date="2019-03" db="EMBL/GenBank/DDBJ databases">
        <title>Genomic Encyclopedia of Type Strains, Phase IV (KMG-IV): sequencing the most valuable type-strain genomes for metagenomic binning, comparative biology and taxonomic classification.</title>
        <authorList>
            <person name="Goeker M."/>
        </authorList>
    </citation>
    <scope>NUCLEOTIDE SEQUENCE [LARGE SCALE GENOMIC DNA]</scope>
    <source>
        <strain evidence="7 8">DSM 45707</strain>
    </source>
</reference>
<dbReference type="PANTHER" id="PTHR33931">
    <property type="entry name" value="HOLIN-LIKE PROTEIN CIDA-RELATED"/>
    <property type="match status" value="1"/>
</dbReference>
<dbReference type="OrthoDB" id="3176438at2"/>
<evidence type="ECO:0000256" key="1">
    <source>
        <dbReference type="ARBA" id="ARBA00004651"/>
    </source>
</evidence>
<dbReference type="AlphaFoldDB" id="A0A4R3L7M3"/>
<feature type="transmembrane region" description="Helical" evidence="6">
    <location>
        <begin position="92"/>
        <end position="112"/>
    </location>
</feature>
<dbReference type="NCBIfam" id="NF002460">
    <property type="entry name" value="PRK01658.1"/>
    <property type="match status" value="1"/>
</dbReference>
<dbReference type="EMBL" id="SMAG01000007">
    <property type="protein sequence ID" value="TCS93496.1"/>
    <property type="molecule type" value="Genomic_DNA"/>
</dbReference>
<dbReference type="Pfam" id="PF03788">
    <property type="entry name" value="LrgA"/>
    <property type="match status" value="1"/>
</dbReference>
<feature type="transmembrane region" description="Helical" evidence="6">
    <location>
        <begin position="31"/>
        <end position="49"/>
    </location>
</feature>
<keyword evidence="8" id="KW-1185">Reference proteome</keyword>
<comment type="subcellular location">
    <subcellularLocation>
        <location evidence="1">Cell membrane</location>
        <topology evidence="1">Multi-pass membrane protein</topology>
    </subcellularLocation>
</comment>
<evidence type="ECO:0000256" key="3">
    <source>
        <dbReference type="ARBA" id="ARBA00022692"/>
    </source>
</evidence>
<feature type="transmembrane region" description="Helical" evidence="6">
    <location>
        <begin position="5"/>
        <end position="25"/>
    </location>
</feature>
<dbReference type="Proteomes" id="UP000294937">
    <property type="component" value="Unassembled WGS sequence"/>
</dbReference>
<evidence type="ECO:0000256" key="2">
    <source>
        <dbReference type="ARBA" id="ARBA00022475"/>
    </source>
</evidence>
<protein>
    <submittedName>
        <fullName evidence="7">Holin-like protein</fullName>
    </submittedName>
</protein>
<dbReference type="RefSeq" id="WP_131925862.1">
    <property type="nucleotide sequence ID" value="NZ_SMAG01000007.1"/>
</dbReference>
<evidence type="ECO:0000313" key="8">
    <source>
        <dbReference type="Proteomes" id="UP000294937"/>
    </source>
</evidence>
<sequence length="128" mass="14444">MWKKIIRTTFQVVILCLFNWLGNWISETFQLIVPGGMIGLAMLLICLHMKWIRLEWVEAGANWLLAELLLFFIPSAVGIVQYPEMFSVKGLGITFIIFLSTGMVMLATGVIAERLTRTETEGSYGKAD</sequence>
<keyword evidence="5 6" id="KW-0472">Membrane</keyword>
<organism evidence="7 8">
    <name type="scientific">Hazenella coriacea</name>
    <dbReference type="NCBI Taxonomy" id="1179467"/>
    <lineage>
        <taxon>Bacteria</taxon>
        <taxon>Bacillati</taxon>
        <taxon>Bacillota</taxon>
        <taxon>Bacilli</taxon>
        <taxon>Bacillales</taxon>
        <taxon>Thermoactinomycetaceae</taxon>
        <taxon>Hazenella</taxon>
    </lineage>
</organism>